<evidence type="ECO:0000313" key="1">
    <source>
        <dbReference type="EMBL" id="QWU15556.1"/>
    </source>
</evidence>
<reference evidence="1 4" key="2">
    <citation type="submission" date="2021-06" db="EMBL/GenBank/DDBJ databases">
        <title>Whole genome sequence of Paenibacillus sophorae DSM23020 for comparative genomics.</title>
        <authorList>
            <person name="Kim M.-J."/>
            <person name="Lee G."/>
            <person name="Shin J.-H."/>
        </authorList>
    </citation>
    <scope>NUCLEOTIDE SEQUENCE [LARGE SCALE GENOMIC DNA]</scope>
    <source>
        <strain evidence="1 4">DSM 23020</strain>
    </source>
</reference>
<dbReference type="Proteomes" id="UP000198809">
    <property type="component" value="Unassembled WGS sequence"/>
</dbReference>
<keyword evidence="4" id="KW-1185">Reference proteome</keyword>
<dbReference type="EMBL" id="CP076607">
    <property type="protein sequence ID" value="QWU15556.1"/>
    <property type="molecule type" value="Genomic_DNA"/>
</dbReference>
<organism evidence="2 3">
    <name type="scientific">Paenibacillus sophorae</name>
    <dbReference type="NCBI Taxonomy" id="1333845"/>
    <lineage>
        <taxon>Bacteria</taxon>
        <taxon>Bacillati</taxon>
        <taxon>Bacillota</taxon>
        <taxon>Bacilli</taxon>
        <taxon>Bacillales</taxon>
        <taxon>Paenibacillaceae</taxon>
        <taxon>Paenibacillus</taxon>
    </lineage>
</organism>
<dbReference type="Proteomes" id="UP000683429">
    <property type="component" value="Chromosome"/>
</dbReference>
<dbReference type="OrthoDB" id="2660825at2"/>
<dbReference type="RefSeq" id="WP_090834483.1">
    <property type="nucleotide sequence ID" value="NZ_CP076607.1"/>
</dbReference>
<proteinExistence type="predicted"/>
<reference evidence="2 3" key="1">
    <citation type="submission" date="2016-10" db="EMBL/GenBank/DDBJ databases">
        <authorList>
            <person name="de Groot N.N."/>
        </authorList>
    </citation>
    <scope>NUCLEOTIDE SEQUENCE [LARGE SCALE GENOMIC DNA]</scope>
    <source>
        <strain evidence="2 3">CGMCC 1.10238</strain>
    </source>
</reference>
<name>A0A1H8SUS8_9BACL</name>
<sequence>MKDEYKKELALNKCLDNETYALITGLVRTRRMKRDADMLHLQGDDEANYGVEGEFYFDPNDFSNKGQTIDDSILNYNTPPGCQPDLWLFWIPANNGCSLI</sequence>
<evidence type="ECO:0000313" key="4">
    <source>
        <dbReference type="Proteomes" id="UP000683429"/>
    </source>
</evidence>
<gene>
    <name evidence="1" type="ORF">KP014_27515</name>
    <name evidence="2" type="ORF">SAMN04487895_11298</name>
</gene>
<accession>A0A1H8SUS8</accession>
<evidence type="ECO:0000313" key="3">
    <source>
        <dbReference type="Proteomes" id="UP000198809"/>
    </source>
</evidence>
<dbReference type="EMBL" id="FODH01000012">
    <property type="protein sequence ID" value="SEO81933.1"/>
    <property type="molecule type" value="Genomic_DNA"/>
</dbReference>
<protein>
    <submittedName>
        <fullName evidence="2">Uncharacterized protein</fullName>
    </submittedName>
</protein>
<dbReference type="AlphaFoldDB" id="A0A1H8SUS8"/>
<evidence type="ECO:0000313" key="2">
    <source>
        <dbReference type="EMBL" id="SEO81933.1"/>
    </source>
</evidence>